<dbReference type="AlphaFoldDB" id="A0A1Y5PNS4"/>
<accession>A0A1Y5PNS4</accession>
<gene>
    <name evidence="1" type="ORF">MHPYR_440050</name>
</gene>
<dbReference type="EMBL" id="FLQS01000039">
    <property type="protein sequence ID" value="SBS77538.1"/>
    <property type="molecule type" value="Genomic_DNA"/>
</dbReference>
<protein>
    <submittedName>
        <fullName evidence="1">Uncharacterized protein</fullName>
    </submittedName>
</protein>
<name>A0A1Y5PNS4_9MYCO</name>
<organism evidence="1">
    <name type="scientific">uncultured Mycobacterium sp</name>
    <dbReference type="NCBI Taxonomy" id="171292"/>
    <lineage>
        <taxon>Bacteria</taxon>
        <taxon>Bacillati</taxon>
        <taxon>Actinomycetota</taxon>
        <taxon>Actinomycetes</taxon>
        <taxon>Mycobacteriales</taxon>
        <taxon>Mycobacteriaceae</taxon>
        <taxon>Mycobacterium</taxon>
        <taxon>environmental samples</taxon>
    </lineage>
</organism>
<proteinExistence type="predicted"/>
<reference evidence="1" key="1">
    <citation type="submission" date="2016-03" db="EMBL/GenBank/DDBJ databases">
        <authorList>
            <person name="Ploux O."/>
        </authorList>
    </citation>
    <scope>NUCLEOTIDE SEQUENCE</scope>
    <source>
        <strain evidence="1">UC10</strain>
    </source>
</reference>
<sequence length="63" mass="6984">MQYLVLLRRRALSAIFWVADANTVLVTKGGLRGGAYRSACFRLEFLTCACLAGDTRRLFAGRS</sequence>
<evidence type="ECO:0000313" key="1">
    <source>
        <dbReference type="EMBL" id="SBS77538.1"/>
    </source>
</evidence>